<dbReference type="InterPro" id="IPR000843">
    <property type="entry name" value="HTH_LacI"/>
</dbReference>
<dbReference type="Pfam" id="PF00356">
    <property type="entry name" value="LacI"/>
    <property type="match status" value="1"/>
</dbReference>
<dbReference type="Gene3D" id="3.40.50.2300">
    <property type="match status" value="2"/>
</dbReference>
<gene>
    <name evidence="5" type="ORF">SAMN04489713_105372</name>
</gene>
<proteinExistence type="predicted"/>
<evidence type="ECO:0000313" key="5">
    <source>
        <dbReference type="EMBL" id="SFO38700.1"/>
    </source>
</evidence>
<name>A0A1I5GS36_9ACTN</name>
<dbReference type="Pfam" id="PF13377">
    <property type="entry name" value="Peripla_BP_3"/>
    <property type="match status" value="1"/>
</dbReference>
<dbReference type="AlphaFoldDB" id="A0A1I5GS36"/>
<protein>
    <submittedName>
        <fullName evidence="5">Transcriptional regulator, LacI family</fullName>
    </submittedName>
</protein>
<dbReference type="SMART" id="SM00354">
    <property type="entry name" value="HTH_LACI"/>
    <property type="match status" value="1"/>
</dbReference>
<dbReference type="Proteomes" id="UP000183413">
    <property type="component" value="Unassembled WGS sequence"/>
</dbReference>
<dbReference type="PANTHER" id="PTHR30146:SF109">
    <property type="entry name" value="HTH-TYPE TRANSCRIPTIONAL REGULATOR GALS"/>
    <property type="match status" value="1"/>
</dbReference>
<sequence>MTTKPPAKRSGLKAVAALAGVSVQTVSNVVNARVGEMSTETRLRVEKAMRDLNYTPNSQARGLRIQKTNTLAFLLLDPDERYLADPMTDLIISGVGAVARERGYMVLVHAAKPGDFDSGLLLPIRQNRVDGALLLLCGDAAVRRRYTEETKQLTSNLVVFEDLVDPSVNTVTAQNRVGAYDMTMHLIDKGHRRIAFLGTATPWPMIEQRFAGYQEALKKRGIAFDPGLTLFEGEWNADTGAQMAARIRARPQPPTAIIAGNDLLAIGAIAKLKAAGLRVPEDVSVIGFNDFEFAQHTDPPLTTVRVPGFEMGHRAATILIEQIDGKQSDATSEHLPVEQVIRASA</sequence>
<dbReference type="PANTHER" id="PTHR30146">
    <property type="entry name" value="LACI-RELATED TRANSCRIPTIONAL REPRESSOR"/>
    <property type="match status" value="1"/>
</dbReference>
<feature type="domain" description="HTH lacI-type" evidence="4">
    <location>
        <begin position="10"/>
        <end position="65"/>
    </location>
</feature>
<dbReference type="InterPro" id="IPR028082">
    <property type="entry name" value="Peripla_BP_I"/>
</dbReference>
<dbReference type="STRING" id="1993.SAMN04489713_105372"/>
<dbReference type="GO" id="GO:0000976">
    <property type="term" value="F:transcription cis-regulatory region binding"/>
    <property type="evidence" value="ECO:0007669"/>
    <property type="project" value="TreeGrafter"/>
</dbReference>
<evidence type="ECO:0000256" key="3">
    <source>
        <dbReference type="ARBA" id="ARBA00023163"/>
    </source>
</evidence>
<dbReference type="PROSITE" id="PS50932">
    <property type="entry name" value="HTH_LACI_2"/>
    <property type="match status" value="1"/>
</dbReference>
<keyword evidence="6" id="KW-1185">Reference proteome</keyword>
<keyword evidence="3" id="KW-0804">Transcription</keyword>
<keyword evidence="2" id="KW-0238">DNA-binding</keyword>
<organism evidence="5 6">
    <name type="scientific">Actinomadura madurae</name>
    <dbReference type="NCBI Taxonomy" id="1993"/>
    <lineage>
        <taxon>Bacteria</taxon>
        <taxon>Bacillati</taxon>
        <taxon>Actinomycetota</taxon>
        <taxon>Actinomycetes</taxon>
        <taxon>Streptosporangiales</taxon>
        <taxon>Thermomonosporaceae</taxon>
        <taxon>Actinomadura</taxon>
    </lineage>
</organism>
<dbReference type="CDD" id="cd06267">
    <property type="entry name" value="PBP1_LacI_sugar_binding-like"/>
    <property type="match status" value="1"/>
</dbReference>
<dbReference type="CDD" id="cd01392">
    <property type="entry name" value="HTH_LacI"/>
    <property type="match status" value="1"/>
</dbReference>
<reference evidence="5 6" key="1">
    <citation type="submission" date="2016-10" db="EMBL/GenBank/DDBJ databases">
        <authorList>
            <person name="de Groot N.N."/>
        </authorList>
    </citation>
    <scope>NUCLEOTIDE SEQUENCE [LARGE SCALE GENOMIC DNA]</scope>
    <source>
        <strain evidence="5 6">DSM 43067</strain>
    </source>
</reference>
<evidence type="ECO:0000256" key="2">
    <source>
        <dbReference type="ARBA" id="ARBA00023125"/>
    </source>
</evidence>
<dbReference type="eggNOG" id="COG1609">
    <property type="taxonomic scope" value="Bacteria"/>
</dbReference>
<dbReference type="Gene3D" id="1.10.260.40">
    <property type="entry name" value="lambda repressor-like DNA-binding domains"/>
    <property type="match status" value="1"/>
</dbReference>
<dbReference type="InterPro" id="IPR046335">
    <property type="entry name" value="LacI/GalR-like_sensor"/>
</dbReference>
<evidence type="ECO:0000256" key="1">
    <source>
        <dbReference type="ARBA" id="ARBA00023015"/>
    </source>
</evidence>
<accession>A0A1I5GS36</accession>
<dbReference type="InParanoid" id="A0A1I5GS36"/>
<evidence type="ECO:0000313" key="6">
    <source>
        <dbReference type="Proteomes" id="UP000183413"/>
    </source>
</evidence>
<dbReference type="InterPro" id="IPR010982">
    <property type="entry name" value="Lambda_DNA-bd_dom_sf"/>
</dbReference>
<dbReference type="GO" id="GO:0003700">
    <property type="term" value="F:DNA-binding transcription factor activity"/>
    <property type="evidence" value="ECO:0007669"/>
    <property type="project" value="TreeGrafter"/>
</dbReference>
<keyword evidence="1" id="KW-0805">Transcription regulation</keyword>
<dbReference type="SUPFAM" id="SSF53822">
    <property type="entry name" value="Periplasmic binding protein-like I"/>
    <property type="match status" value="1"/>
</dbReference>
<evidence type="ECO:0000259" key="4">
    <source>
        <dbReference type="PROSITE" id="PS50932"/>
    </source>
</evidence>
<dbReference type="SUPFAM" id="SSF47413">
    <property type="entry name" value="lambda repressor-like DNA-binding domains"/>
    <property type="match status" value="1"/>
</dbReference>
<dbReference type="EMBL" id="FOVH01000005">
    <property type="protein sequence ID" value="SFO38700.1"/>
    <property type="molecule type" value="Genomic_DNA"/>
</dbReference>